<evidence type="ECO:0000313" key="3">
    <source>
        <dbReference type="Proteomes" id="UP000243087"/>
    </source>
</evidence>
<dbReference type="GeneID" id="6391322"/>
<sequence length="844" mass="90681">MSSAVSDFFVCGGFSEGWLECDLLDERTAFHLAAHVGSDGMIDVHLEKIPGVPVSPWHVGGGLRDFGGGGLGGFVDVGLLKRPVQQWDGLACGTCRVGDLAGMCEVVGCGRRRVGMQVAETEVLVTSSIMVAVQRAAIALAPDDMEFWDTVPVRVSAGGYTFIKDMSLDLAAESEVITSGAEKLLADFFRSTAEPDTEVVMLSQDDEEAVVASCADHEVGWGNLATLSPCVAVDGADDDVVSVVSGRGDDVGFEVDTTQGDGLGEHLDDFLFLRGGTAVEKSRSVAGNLLALLRRVGGTGVDAEGVVVIFGDSPGVVARELASVGYRVLGVDKDPAHAAPPGWLDKYRTVVAEVTDGLTSSEVEGWLAQVGWGGKRVLAALMDIDQGSKRSSVSDTALNRELSANLLADWSDAFTVVRYRGLPVLPIDAYVLPTRFHEPQGAEMYAVHGLEGPALADLAAFHVSSWHVAGSVSFGVQLLSKAWRDYGRRRGLGYEGGGKGDVSPEGGERKGFTGKFRVSGATGYLSLLGLRSGVEELRLAHTPFMRAGKRARAFVELLGQLKTVMGKVRPERVAELTAKFQPADRVLLRHVSQATLSVSPTLLHTMQSRYDGLLKYCSAAELPDQGPDLGDFTKHPGFGALFHWGFSKVRDEMGVVFPYTQYARVLPLAAMPILASRSWVRMVAWLLKAYDRLMGKPLHTWELQGLLWSLSHVGTQEEREVYFWGKLQGAADLLLASRRRGQRTQGAASADLNRILSAAEALGSRKLKLSPAERMVFGAAYGVVGRGQFRHDSDYSRNPPGGLRYAERPTLGRMASTSDGTSHHRTLSSSTNGSRGVYTPRRIG</sequence>
<protein>
    <submittedName>
        <fullName evidence="2">Uncharacterized protein</fullName>
    </submittedName>
</protein>
<dbReference type="Proteomes" id="UP000243087">
    <property type="component" value="Genome"/>
</dbReference>
<dbReference type="RefSeq" id="YP_001976150.1">
    <property type="nucleotide sequence ID" value="NC_010989.1"/>
</dbReference>
<feature type="region of interest" description="Disordered" evidence="1">
    <location>
        <begin position="790"/>
        <end position="844"/>
    </location>
</feature>
<accession>B3IXK2</accession>
<organism evidence="2 3">
    <name type="scientific">Alternaria alternata virus 1</name>
    <dbReference type="NCBI Taxonomy" id="483537"/>
    <lineage>
        <taxon>Viruses</taxon>
        <taxon>Riboviria</taxon>
        <taxon>Orthornavirae</taxon>
        <taxon>Duplornaviricota</taxon>
        <taxon>Chrymotiviricetes</taxon>
        <taxon>Ghabrivirales</taxon>
        <taxon>Gammatotivirineae</taxon>
        <taxon>Alternaviridae</taxon>
        <taxon>Alternavirus</taxon>
        <taxon>Alternavirus alternariae</taxon>
    </lineage>
</organism>
<name>B3IXK2_9VIRU</name>
<dbReference type="KEGG" id="vg:6391322"/>
<dbReference type="OrthoDB" id="17164at10239"/>
<reference evidence="2 3" key="1">
    <citation type="journal article" date="2009" name="Virus Res.">
        <title>A novel mycovirus associated with four double-stranded RNAs affects host fungal growth in Alternaria alternata.</title>
        <authorList>
            <person name="Aoki N."/>
            <person name="Moriyama H."/>
            <person name="Kodama M."/>
            <person name="Arie T."/>
            <person name="Teraoka T."/>
            <person name="Fukuhara T."/>
        </authorList>
    </citation>
    <scope>NUCLEOTIDE SEQUENCE [LARGE SCALE GENOMIC DNA]</scope>
</reference>
<keyword evidence="3" id="KW-1185">Reference proteome</keyword>
<evidence type="ECO:0000313" key="2">
    <source>
        <dbReference type="EMBL" id="BAG49049.1"/>
    </source>
</evidence>
<dbReference type="EMBL" id="AB438027">
    <property type="protein sequence ID" value="BAG49049.1"/>
    <property type="molecule type" value="Genomic_RNA"/>
</dbReference>
<proteinExistence type="predicted"/>
<evidence type="ECO:0000256" key="1">
    <source>
        <dbReference type="SAM" id="MobiDB-lite"/>
    </source>
</evidence>